<dbReference type="EMBL" id="CP036276">
    <property type="protein sequence ID" value="QDU42004.1"/>
    <property type="molecule type" value="Genomic_DNA"/>
</dbReference>
<organism evidence="2 3">
    <name type="scientific">Symmachiella dynata</name>
    <dbReference type="NCBI Taxonomy" id="2527995"/>
    <lineage>
        <taxon>Bacteria</taxon>
        <taxon>Pseudomonadati</taxon>
        <taxon>Planctomycetota</taxon>
        <taxon>Planctomycetia</taxon>
        <taxon>Planctomycetales</taxon>
        <taxon>Planctomycetaceae</taxon>
        <taxon>Symmachiella</taxon>
    </lineage>
</organism>
<keyword evidence="1" id="KW-0472">Membrane</keyword>
<feature type="transmembrane region" description="Helical" evidence="1">
    <location>
        <begin position="64"/>
        <end position="83"/>
    </location>
</feature>
<dbReference type="AlphaFoldDB" id="A0A517ZHP7"/>
<evidence type="ECO:0000313" key="3">
    <source>
        <dbReference type="Proteomes" id="UP000319383"/>
    </source>
</evidence>
<feature type="transmembrane region" description="Helical" evidence="1">
    <location>
        <begin position="6"/>
        <end position="23"/>
    </location>
</feature>
<reference evidence="2 3" key="1">
    <citation type="submission" date="2019-02" db="EMBL/GenBank/DDBJ databases">
        <title>Deep-cultivation of Planctomycetes and their phenomic and genomic characterization uncovers novel biology.</title>
        <authorList>
            <person name="Wiegand S."/>
            <person name="Jogler M."/>
            <person name="Boedeker C."/>
            <person name="Pinto D."/>
            <person name="Vollmers J."/>
            <person name="Rivas-Marin E."/>
            <person name="Kohn T."/>
            <person name="Peeters S.H."/>
            <person name="Heuer A."/>
            <person name="Rast P."/>
            <person name="Oberbeckmann S."/>
            <person name="Bunk B."/>
            <person name="Jeske O."/>
            <person name="Meyerdierks A."/>
            <person name="Storesund J.E."/>
            <person name="Kallscheuer N."/>
            <person name="Luecker S."/>
            <person name="Lage O.M."/>
            <person name="Pohl T."/>
            <person name="Merkel B.J."/>
            <person name="Hornburger P."/>
            <person name="Mueller R.-W."/>
            <person name="Bruemmer F."/>
            <person name="Labrenz M."/>
            <person name="Spormann A.M."/>
            <person name="Op den Camp H."/>
            <person name="Overmann J."/>
            <person name="Amann R."/>
            <person name="Jetten M.S.M."/>
            <person name="Mascher T."/>
            <person name="Medema M.H."/>
            <person name="Devos D.P."/>
            <person name="Kaster A.-K."/>
            <person name="Ovreas L."/>
            <person name="Rohde M."/>
            <person name="Galperin M.Y."/>
            <person name="Jogler C."/>
        </authorList>
    </citation>
    <scope>NUCLEOTIDE SEQUENCE [LARGE SCALE GENOMIC DNA]</scope>
    <source>
        <strain evidence="2 3">Mal52</strain>
    </source>
</reference>
<keyword evidence="1" id="KW-0812">Transmembrane</keyword>
<evidence type="ECO:0000313" key="2">
    <source>
        <dbReference type="EMBL" id="QDU42004.1"/>
    </source>
</evidence>
<dbReference type="RefSeq" id="WP_145374015.1">
    <property type="nucleotide sequence ID" value="NZ_CP036270.1"/>
</dbReference>
<keyword evidence="3" id="KW-1185">Reference proteome</keyword>
<protein>
    <submittedName>
        <fullName evidence="2">Uncharacterized protein</fullName>
    </submittedName>
</protein>
<accession>A0A517ZHP7</accession>
<keyword evidence="1" id="KW-1133">Transmembrane helix</keyword>
<evidence type="ECO:0000256" key="1">
    <source>
        <dbReference type="SAM" id="Phobius"/>
    </source>
</evidence>
<name>A0A517ZHP7_9PLAN</name>
<sequence>MDKQIAFGLINTAVAIVLMRNIYRTISWLRTGVITKTSDMRLLFKKDEGDVIDKSDSPGRYWEVIAIDVILQVLMCTFFYYVALRQSVF</sequence>
<proteinExistence type="predicted"/>
<gene>
    <name evidence="2" type="ORF">Mal52_04590</name>
</gene>
<dbReference type="KEGG" id="sdyn:Mal52_04590"/>
<dbReference type="Proteomes" id="UP000319383">
    <property type="component" value="Chromosome"/>
</dbReference>